<dbReference type="Proteomes" id="UP000828236">
    <property type="component" value="Unassembled WGS sequence"/>
</dbReference>
<evidence type="ECO:0000259" key="15">
    <source>
        <dbReference type="SMART" id="SM00829"/>
    </source>
</evidence>
<keyword evidence="18" id="KW-1185">Reference proteome</keyword>
<evidence type="ECO:0000256" key="13">
    <source>
        <dbReference type="ARBA" id="ARBA00042123"/>
    </source>
</evidence>
<evidence type="ECO:0000256" key="9">
    <source>
        <dbReference type="ARBA" id="ARBA00023128"/>
    </source>
</evidence>
<evidence type="ECO:0000256" key="7">
    <source>
        <dbReference type="ARBA" id="ARBA00023002"/>
    </source>
</evidence>
<dbReference type="InterPro" id="IPR011032">
    <property type="entry name" value="GroES-like_sf"/>
</dbReference>
<feature type="domain" description="Enoyl reductase (ER)" evidence="15">
    <location>
        <begin position="35"/>
        <end position="354"/>
    </location>
</feature>
<dbReference type="SUPFAM" id="SSF50129">
    <property type="entry name" value="GroES-like"/>
    <property type="match status" value="1"/>
</dbReference>
<evidence type="ECO:0000256" key="4">
    <source>
        <dbReference type="ARBA" id="ARBA00022832"/>
    </source>
</evidence>
<dbReference type="AlphaFoldDB" id="A0A922KT02"/>
<dbReference type="Gene3D" id="3.40.50.720">
    <property type="entry name" value="NAD(P)-binding Rossmann-like Domain"/>
    <property type="match status" value="1"/>
</dbReference>
<evidence type="ECO:0000256" key="3">
    <source>
        <dbReference type="ARBA" id="ARBA00022516"/>
    </source>
</evidence>
<dbReference type="GO" id="GO:0006633">
    <property type="term" value="P:fatty acid biosynthetic process"/>
    <property type="evidence" value="ECO:0007669"/>
    <property type="project" value="UniProtKB-KW"/>
</dbReference>
<dbReference type="SUPFAM" id="SSF51735">
    <property type="entry name" value="NAD(P)-binding Rossmann-fold domains"/>
    <property type="match status" value="1"/>
</dbReference>
<dbReference type="InterPro" id="IPR013154">
    <property type="entry name" value="ADH-like_N"/>
</dbReference>
<keyword evidence="6" id="KW-0809">Transit peptide</keyword>
<organism evidence="17 18">
    <name type="scientific">Dermatophagoides farinae</name>
    <name type="common">American house dust mite</name>
    <dbReference type="NCBI Taxonomy" id="6954"/>
    <lineage>
        <taxon>Eukaryota</taxon>
        <taxon>Metazoa</taxon>
        <taxon>Ecdysozoa</taxon>
        <taxon>Arthropoda</taxon>
        <taxon>Chelicerata</taxon>
        <taxon>Arachnida</taxon>
        <taxon>Acari</taxon>
        <taxon>Acariformes</taxon>
        <taxon>Sarcoptiformes</taxon>
        <taxon>Astigmata</taxon>
        <taxon>Psoroptidia</taxon>
        <taxon>Analgoidea</taxon>
        <taxon>Pyroglyphidae</taxon>
        <taxon>Dermatophagoidinae</taxon>
        <taxon>Dermatophagoides</taxon>
    </lineage>
</organism>
<dbReference type="SMART" id="SM00829">
    <property type="entry name" value="PKS_ER"/>
    <property type="match status" value="1"/>
</dbReference>
<dbReference type="GO" id="GO:0141148">
    <property type="term" value="F:enoyl-[acyl-carrier-protein] reductase (NADPH) activity"/>
    <property type="evidence" value="ECO:0007669"/>
    <property type="project" value="UniProtKB-EC"/>
</dbReference>
<evidence type="ECO:0000256" key="5">
    <source>
        <dbReference type="ARBA" id="ARBA00022857"/>
    </source>
</evidence>
<comment type="similarity">
    <text evidence="2">Belongs to the zinc-containing alcohol dehydrogenase family. Quinone oxidoreductase subfamily.</text>
</comment>
<evidence type="ECO:0000256" key="11">
    <source>
        <dbReference type="ARBA" id="ARBA00038963"/>
    </source>
</evidence>
<evidence type="ECO:0000313" key="16">
    <source>
        <dbReference type="EMBL" id="KAH7639791.1"/>
    </source>
</evidence>
<reference evidence="17" key="4">
    <citation type="journal article" date="2022" name="Res Sq">
        <title>Comparative Genomics Reveals Insights into the Divergent Evolution of Astigmatic Mites and Household Pest Adaptations.</title>
        <authorList>
            <person name="Xiong Q."/>
            <person name="Wan A.T.-Y."/>
            <person name="Liu X.-Y."/>
            <person name="Fung C.S.-H."/>
            <person name="Xiao X."/>
            <person name="Malainual N."/>
            <person name="Hou J."/>
            <person name="Wang L."/>
            <person name="Wang M."/>
            <person name="Yang K."/>
            <person name="Cui Y."/>
            <person name="Leung E."/>
            <person name="Nong W."/>
            <person name="Shin S.-K."/>
            <person name="Au S."/>
            <person name="Jeong K.Y."/>
            <person name="Chew F.T."/>
            <person name="Hui J."/>
            <person name="Leung T.F."/>
            <person name="Tungtrongchitr A."/>
            <person name="Zhong N."/>
            <person name="Liu Z."/>
            <person name="Tsui S."/>
        </authorList>
    </citation>
    <scope>NUCLEOTIDE SEQUENCE</scope>
    <source>
        <strain evidence="17">Derf</strain>
        <tissue evidence="17">Whole organism</tissue>
    </source>
</reference>
<dbReference type="Pfam" id="PF00107">
    <property type="entry name" value="ADH_zinc_N"/>
    <property type="match status" value="1"/>
</dbReference>
<evidence type="ECO:0000256" key="10">
    <source>
        <dbReference type="ARBA" id="ARBA00023160"/>
    </source>
</evidence>
<dbReference type="EMBL" id="ASGP02000009">
    <property type="protein sequence ID" value="KAH9491094.1"/>
    <property type="molecule type" value="Genomic_DNA"/>
</dbReference>
<keyword evidence="3" id="KW-0444">Lipid biosynthesis</keyword>
<keyword evidence="9" id="KW-0496">Mitochondrion</keyword>
<dbReference type="PANTHER" id="PTHR43981">
    <property type="entry name" value="ENOYL-[ACYL-CARRIER-PROTEIN] REDUCTASE, MITOCHONDRIAL"/>
    <property type="match status" value="1"/>
</dbReference>
<comment type="subcellular location">
    <subcellularLocation>
        <location evidence="1">Mitochondrion</location>
    </subcellularLocation>
</comment>
<accession>A0A922KT02</accession>
<keyword evidence="8" id="KW-0443">Lipid metabolism</keyword>
<protein>
    <recommendedName>
        <fullName evidence="12">Enoyl-[acyl-carrier-protein] reductase, mitochondrial</fullName>
        <ecNumber evidence="11">1.3.1.104</ecNumber>
    </recommendedName>
    <alternativeName>
        <fullName evidence="13">2-enoyl thioester reductase</fullName>
    </alternativeName>
</protein>
<dbReference type="FunFam" id="3.40.50.720:FF:000112">
    <property type="entry name" value="Enoyl-[acyl-carrier-protein] reductase 1, mitochondrial"/>
    <property type="match status" value="1"/>
</dbReference>
<dbReference type="GO" id="GO:0005739">
    <property type="term" value="C:mitochondrion"/>
    <property type="evidence" value="ECO:0007669"/>
    <property type="project" value="UniProtKB-SubCell"/>
</dbReference>
<keyword evidence="7" id="KW-0560">Oxidoreductase</keyword>
<comment type="caution">
    <text evidence="17">The sequence shown here is derived from an EMBL/GenBank/DDBJ whole genome shotgun (WGS) entry which is preliminary data.</text>
</comment>
<dbReference type="OrthoDB" id="7482721at2759"/>
<reference evidence="17" key="1">
    <citation type="submission" date="2013-05" db="EMBL/GenBank/DDBJ databases">
        <authorList>
            <person name="Yim A.K.Y."/>
            <person name="Chan T.F."/>
            <person name="Ji K.M."/>
            <person name="Liu X.Y."/>
            <person name="Zhou J.W."/>
            <person name="Li R.Q."/>
            <person name="Yang K.Y."/>
            <person name="Li J."/>
            <person name="Li M."/>
            <person name="Law P.T.W."/>
            <person name="Wu Y.L."/>
            <person name="Cai Z.L."/>
            <person name="Qin H."/>
            <person name="Bao Y."/>
            <person name="Leung R.K.K."/>
            <person name="Ng P.K.S."/>
            <person name="Zou J."/>
            <person name="Zhong X.J."/>
            <person name="Ran P.X."/>
            <person name="Zhong N.S."/>
            <person name="Liu Z.G."/>
            <person name="Tsui S.K.W."/>
        </authorList>
    </citation>
    <scope>NUCLEOTIDE SEQUENCE</scope>
    <source>
        <strain evidence="17">Derf</strain>
        <tissue evidence="17">Whole organism</tissue>
    </source>
</reference>
<dbReference type="InterPro" id="IPR036291">
    <property type="entry name" value="NAD(P)-bd_dom_sf"/>
</dbReference>
<reference evidence="16" key="3">
    <citation type="journal article" date="2021" name="World Allergy Organ. J.">
        <title>Chromosome-level assembly of Dermatophagoides farinae genome and transcriptome reveals two novel allergens Der f 37 and Der f 39.</title>
        <authorList>
            <person name="Chen J."/>
            <person name="Cai Z."/>
            <person name="Fan D."/>
            <person name="Hu J."/>
            <person name="Hou Y."/>
            <person name="He Y."/>
            <person name="Zhang Z."/>
            <person name="Zhao Z."/>
            <person name="Gao P."/>
            <person name="Hu W."/>
            <person name="Sun J."/>
            <person name="Li J."/>
            <person name="Ji K."/>
        </authorList>
    </citation>
    <scope>NUCLEOTIDE SEQUENCE</scope>
    <source>
        <strain evidence="16">JKM2019</strain>
    </source>
</reference>
<keyword evidence="5" id="KW-0521">NADP</keyword>
<comment type="catalytic activity">
    <reaction evidence="14">
        <text>a 2,3-saturated acyl-[ACP] + NADP(+) = a (2E)-enoyl-[ACP] + NADPH + H(+)</text>
        <dbReference type="Rhea" id="RHEA:22564"/>
        <dbReference type="Rhea" id="RHEA-COMP:9925"/>
        <dbReference type="Rhea" id="RHEA-COMP:9926"/>
        <dbReference type="ChEBI" id="CHEBI:15378"/>
        <dbReference type="ChEBI" id="CHEBI:57783"/>
        <dbReference type="ChEBI" id="CHEBI:58349"/>
        <dbReference type="ChEBI" id="CHEBI:78784"/>
        <dbReference type="ChEBI" id="CHEBI:78785"/>
        <dbReference type="EC" id="1.3.1.104"/>
    </reaction>
</comment>
<evidence type="ECO:0000256" key="1">
    <source>
        <dbReference type="ARBA" id="ARBA00004173"/>
    </source>
</evidence>
<dbReference type="Proteomes" id="UP000790347">
    <property type="component" value="Unassembled WGS sequence"/>
</dbReference>
<dbReference type="EC" id="1.3.1.104" evidence="11"/>
<dbReference type="Gene3D" id="3.90.180.10">
    <property type="entry name" value="Medium-chain alcohol dehydrogenases, catalytic domain"/>
    <property type="match status" value="1"/>
</dbReference>
<dbReference type="CDD" id="cd08290">
    <property type="entry name" value="ETR"/>
    <property type="match status" value="1"/>
</dbReference>
<evidence type="ECO:0000256" key="2">
    <source>
        <dbReference type="ARBA" id="ARBA00010371"/>
    </source>
</evidence>
<evidence type="ECO:0000256" key="6">
    <source>
        <dbReference type="ARBA" id="ARBA00022946"/>
    </source>
</evidence>
<proteinExistence type="inferred from homology"/>
<evidence type="ECO:0000256" key="12">
    <source>
        <dbReference type="ARBA" id="ARBA00041058"/>
    </source>
</evidence>
<dbReference type="InterPro" id="IPR020843">
    <property type="entry name" value="ER"/>
</dbReference>
<name>A0A922KT02_DERFA</name>
<dbReference type="Pfam" id="PF08240">
    <property type="entry name" value="ADH_N"/>
    <property type="match status" value="1"/>
</dbReference>
<keyword evidence="4" id="KW-0276">Fatty acid metabolism</keyword>
<gene>
    <name evidence="17" type="ORF">DERF_015831</name>
    <name evidence="16" type="ORF">HUG17_3824</name>
</gene>
<evidence type="ECO:0000313" key="17">
    <source>
        <dbReference type="EMBL" id="KAH9491094.1"/>
    </source>
</evidence>
<dbReference type="InterPro" id="IPR051034">
    <property type="entry name" value="Mito_Enoyl-ACP_Reductase"/>
</dbReference>
<evidence type="ECO:0000256" key="8">
    <source>
        <dbReference type="ARBA" id="ARBA00023098"/>
    </source>
</evidence>
<dbReference type="InterPro" id="IPR013149">
    <property type="entry name" value="ADH-like_C"/>
</dbReference>
<dbReference type="PANTHER" id="PTHR43981:SF2">
    <property type="entry name" value="ENOYL-[ACYL-CARRIER-PROTEIN] REDUCTASE, MITOCHONDRIAL"/>
    <property type="match status" value="1"/>
</dbReference>
<sequence length="357" mass="40257">MNQHRFLRRTAPLFFTNIRLASQALAYDNFGDPVAVLKKVSIQNERVIKNGHIMVKYLASPINPADINSIQGVYPVKPSSFPAIAGNEGVAEVVRIGSNVKHVQIGDKIIPAVKASGTWTTNAILSEKDVTVIDKNVDDLFAAQLSVNPSTAYRMLKDFHKFESGESLIQNGGNSAVGLFVIQLARLWGIKTINVVRERPNLDELRDHLKSLGADYVVTEEELRKREIMEQILAEIPKPKLALNCVGGQNATDCMRYLADNGTMVTYGGMSRKPVVIPTGLLIFKDQKYVGYWMTRWSQQNFNSTQRMKMIEELCQLRIENKLQLPKMEIIKLDDWKDAMENMSKGFTNAKYVFKFD</sequence>
<evidence type="ECO:0000256" key="14">
    <source>
        <dbReference type="ARBA" id="ARBA00048843"/>
    </source>
</evidence>
<keyword evidence="10" id="KW-0275">Fatty acid biosynthesis</keyword>
<reference evidence="16" key="2">
    <citation type="submission" date="2020-06" db="EMBL/GenBank/DDBJ databases">
        <authorList>
            <person name="Ji K."/>
            <person name="Li J."/>
        </authorList>
    </citation>
    <scope>NUCLEOTIDE SEQUENCE</scope>
    <source>
        <strain evidence="16">JKM2019</strain>
        <tissue evidence="16">Whole body</tissue>
    </source>
</reference>
<dbReference type="EMBL" id="SDOV01000007">
    <property type="protein sequence ID" value="KAH7639791.1"/>
    <property type="molecule type" value="Genomic_DNA"/>
</dbReference>
<evidence type="ECO:0000313" key="18">
    <source>
        <dbReference type="Proteomes" id="UP000790347"/>
    </source>
</evidence>